<dbReference type="EMBL" id="JAANER010000001">
    <property type="protein sequence ID" value="KAG9196045.1"/>
    <property type="molecule type" value="Genomic_DNA"/>
</dbReference>
<dbReference type="PANTHER" id="PTHR12395">
    <property type="entry name" value="DOM-3 RELATED"/>
    <property type="match status" value="1"/>
</dbReference>
<evidence type="ECO:0000256" key="5">
    <source>
        <dbReference type="ARBA" id="ARBA00046211"/>
    </source>
</evidence>
<dbReference type="AlphaFoldDB" id="A0AAD4NW98"/>
<dbReference type="GO" id="GO:0005829">
    <property type="term" value="C:cytosol"/>
    <property type="evidence" value="ECO:0007669"/>
    <property type="project" value="TreeGrafter"/>
</dbReference>
<keyword evidence="11" id="KW-1185">Reference proteome</keyword>
<keyword evidence="7" id="KW-0694">RNA-binding</keyword>
<keyword evidence="7" id="KW-0547">Nucleotide-binding</keyword>
<feature type="compositionally biased region" description="Low complexity" evidence="8">
    <location>
        <begin position="31"/>
        <end position="46"/>
    </location>
</feature>
<feature type="compositionally biased region" description="Acidic residues" evidence="8">
    <location>
        <begin position="586"/>
        <end position="598"/>
    </location>
</feature>
<organism evidence="10 11">
    <name type="scientific">Alternaria panax</name>
    <dbReference type="NCBI Taxonomy" id="48097"/>
    <lineage>
        <taxon>Eukaryota</taxon>
        <taxon>Fungi</taxon>
        <taxon>Dikarya</taxon>
        <taxon>Ascomycota</taxon>
        <taxon>Pezizomycotina</taxon>
        <taxon>Dothideomycetes</taxon>
        <taxon>Pleosporomycetidae</taxon>
        <taxon>Pleosporales</taxon>
        <taxon>Pleosporineae</taxon>
        <taxon>Pleosporaceae</taxon>
        <taxon>Alternaria</taxon>
        <taxon>Alternaria sect. Panax</taxon>
    </lineage>
</organism>
<dbReference type="EC" id="3.6.1.-" evidence="7"/>
<feature type="region of interest" description="Disordered" evidence="8">
    <location>
        <begin position="1"/>
        <end position="60"/>
    </location>
</feature>
<dbReference type="Pfam" id="PF08652">
    <property type="entry name" value="RAI1"/>
    <property type="match status" value="1"/>
</dbReference>
<feature type="compositionally biased region" description="Basic and acidic residues" evidence="8">
    <location>
        <begin position="599"/>
        <end position="608"/>
    </location>
</feature>
<comment type="caution">
    <text evidence="10">The sequence shown here is derived from an EMBL/GenBank/DDBJ whole genome shotgun (WGS) entry which is preliminary data.</text>
</comment>
<dbReference type="GO" id="GO:0000166">
    <property type="term" value="F:nucleotide binding"/>
    <property type="evidence" value="ECO:0007669"/>
    <property type="project" value="UniProtKB-KW"/>
</dbReference>
<protein>
    <recommendedName>
        <fullName evidence="7">Decapping nuclease</fullName>
        <ecNumber evidence="7">3.6.1.-</ecNumber>
    </recommendedName>
</protein>
<feature type="region of interest" description="Disordered" evidence="8">
    <location>
        <begin position="575"/>
        <end position="608"/>
    </location>
</feature>
<comment type="catalytic activity">
    <reaction evidence="6">
        <text>a 5'-end NAD(+)-phospho-ribonucleoside in mRNA + H2O = a 5'-end phospho-ribonucleoside in mRNA + NAD(+) + H(+)</text>
        <dbReference type="Rhea" id="RHEA:60880"/>
        <dbReference type="Rhea" id="RHEA-COMP:15692"/>
        <dbReference type="Rhea" id="RHEA-COMP:15698"/>
        <dbReference type="ChEBI" id="CHEBI:15377"/>
        <dbReference type="ChEBI" id="CHEBI:15378"/>
        <dbReference type="ChEBI" id="CHEBI:57540"/>
        <dbReference type="ChEBI" id="CHEBI:138282"/>
        <dbReference type="ChEBI" id="CHEBI:144029"/>
    </reaction>
    <physiologicalReaction direction="left-to-right" evidence="6">
        <dbReference type="Rhea" id="RHEA:60881"/>
    </physiologicalReaction>
</comment>
<dbReference type="GO" id="GO:0003723">
    <property type="term" value="F:RNA binding"/>
    <property type="evidence" value="ECO:0007669"/>
    <property type="project" value="UniProtKB-KW"/>
</dbReference>
<dbReference type="Proteomes" id="UP001199106">
    <property type="component" value="Unassembled WGS sequence"/>
</dbReference>
<evidence type="ECO:0000256" key="6">
    <source>
        <dbReference type="ARBA" id="ARBA00048124"/>
    </source>
</evidence>
<comment type="catalytic activity">
    <reaction evidence="4">
        <text>a 5'-end triphospho-ribonucleoside in mRNA + H2O = a 5'-end phospho-ribonucleoside in mRNA + diphosphate + H(+)</text>
        <dbReference type="Rhea" id="RHEA:78683"/>
        <dbReference type="Rhea" id="RHEA-COMP:15692"/>
        <dbReference type="Rhea" id="RHEA-COMP:17164"/>
        <dbReference type="ChEBI" id="CHEBI:15377"/>
        <dbReference type="ChEBI" id="CHEBI:15378"/>
        <dbReference type="ChEBI" id="CHEBI:33019"/>
        <dbReference type="ChEBI" id="CHEBI:138282"/>
        <dbReference type="ChEBI" id="CHEBI:167618"/>
    </reaction>
    <physiologicalReaction direction="left-to-right" evidence="4">
        <dbReference type="Rhea" id="RHEA:78684"/>
    </physiologicalReaction>
</comment>
<dbReference type="GO" id="GO:0046872">
    <property type="term" value="F:metal ion binding"/>
    <property type="evidence" value="ECO:0007669"/>
    <property type="project" value="UniProtKB-KW"/>
</dbReference>
<keyword evidence="7" id="KW-0378">Hydrolase</keyword>
<dbReference type="GO" id="GO:0110155">
    <property type="term" value="P:NAD-cap decapping"/>
    <property type="evidence" value="ECO:0007669"/>
    <property type="project" value="TreeGrafter"/>
</dbReference>
<name>A0AAD4NW98_9PLEO</name>
<feature type="domain" description="RAI1-like" evidence="9">
    <location>
        <begin position="81"/>
        <end position="379"/>
    </location>
</feature>
<feature type="region of interest" description="Disordered" evidence="8">
    <location>
        <begin position="480"/>
        <end position="506"/>
    </location>
</feature>
<proteinExistence type="inferred from homology"/>
<evidence type="ECO:0000259" key="9">
    <source>
        <dbReference type="Pfam" id="PF08652"/>
    </source>
</evidence>
<dbReference type="GO" id="GO:0005634">
    <property type="term" value="C:nucleus"/>
    <property type="evidence" value="ECO:0007669"/>
    <property type="project" value="UniProtKB-SubCell"/>
</dbReference>
<gene>
    <name evidence="10" type="ORF">G6011_01166</name>
</gene>
<dbReference type="InterPro" id="IPR013961">
    <property type="entry name" value="RAI1"/>
</dbReference>
<comment type="subcellular location">
    <subcellularLocation>
        <location evidence="7">Nucleus</location>
    </subcellularLocation>
</comment>
<dbReference type="GO" id="GO:0000956">
    <property type="term" value="P:nuclear-transcribed mRNA catabolic process"/>
    <property type="evidence" value="ECO:0007669"/>
    <property type="project" value="TreeGrafter"/>
</dbReference>
<evidence type="ECO:0000313" key="10">
    <source>
        <dbReference type="EMBL" id="KAG9196045.1"/>
    </source>
</evidence>
<evidence type="ECO:0000313" key="11">
    <source>
        <dbReference type="Proteomes" id="UP001199106"/>
    </source>
</evidence>
<dbReference type="GO" id="GO:0004518">
    <property type="term" value="F:nuclease activity"/>
    <property type="evidence" value="ECO:0007669"/>
    <property type="project" value="UniProtKB-KW"/>
</dbReference>
<evidence type="ECO:0000256" key="2">
    <source>
        <dbReference type="ARBA" id="ARBA00006562"/>
    </source>
</evidence>
<comment type="similarity">
    <text evidence="2 7">Belongs to the DXO/Dom3Z family.</text>
</comment>
<feature type="compositionally biased region" description="Acidic residues" evidence="8">
    <location>
        <begin position="546"/>
        <end position="561"/>
    </location>
</feature>
<evidence type="ECO:0000256" key="3">
    <source>
        <dbReference type="ARBA" id="ARBA00044676"/>
    </source>
</evidence>
<dbReference type="PANTHER" id="PTHR12395:SF9">
    <property type="entry name" value="DECAPPING AND EXORIBONUCLEASE PROTEIN"/>
    <property type="match status" value="1"/>
</dbReference>
<comment type="cofactor">
    <cofactor evidence="1 7">
        <name>a divalent metal cation</name>
        <dbReference type="ChEBI" id="CHEBI:60240"/>
    </cofactor>
</comment>
<evidence type="ECO:0000256" key="8">
    <source>
        <dbReference type="SAM" id="MobiDB-lite"/>
    </source>
</evidence>
<reference evidence="10" key="1">
    <citation type="submission" date="2021-07" db="EMBL/GenBank/DDBJ databases">
        <title>Genome Resource of American Ginseng Black Spot Pathogen Alternaria panax.</title>
        <authorList>
            <person name="Qiu C."/>
            <person name="Wang W."/>
            <person name="Liu Z."/>
        </authorList>
    </citation>
    <scope>NUCLEOTIDE SEQUENCE</scope>
    <source>
        <strain evidence="10">BNCC115425</strain>
    </source>
</reference>
<keyword evidence="7" id="KW-0539">Nucleus</keyword>
<sequence>MASRGAPSRSPSPPGGVQDRSPPRKRPRTRAPPQAAAPASTAATKPDMPTPKIDPPAADAPIHRFSVQPLNRFRGASAKIKRPRQVAHFSYDDNHEYRPDESGINYYVPPPMGADLKEGFDAFKHHEEKEDPHLDSLLRALMDDKTAKEDVKADFMTWRGMMTKIMTAPFDNFAEFSMFATLHNNTIYIEEDFPSRAAERAVEGHRPPPRYQHPDQQSREMMTYWGYKFEKLALIPTLPSDTPPAEIEKHQKGVVSNAAQHCSIVHTSFGPHSLILGGEVDGLLAPKPSNPEEPIQWVELKTSEELPPPHAQQHRDVLKFERKLLKFWAQSFLLGVPKITVGFRSKSGILRGLQTFNTHEIPGMTSQTTPPPPSSSPTTMTCLCINPHCTLHHHHTPATEATLSPTHLRRLELFHRYQVRHQLHNLQDMLQSISERIDRDKRILGLLKEEERGKREVIEREQREADEREREMLWRAFVEAEEEEEEEERGQSSGQSSGQAGGVQSGEQEVVLRERTDSMIFEPSQSVWINVATGQIHVESAGAEQGAEEEEDEGEEEDEMSDREWMEMAQTLEGLEELEERGLLTPDEDEDEDVDEEELSRRLEDMAV</sequence>
<feature type="region of interest" description="Disordered" evidence="8">
    <location>
        <begin position="538"/>
        <end position="563"/>
    </location>
</feature>
<accession>A0AAD4NW98</accession>
<dbReference type="InterPro" id="IPR039039">
    <property type="entry name" value="RAI1-like_fam"/>
</dbReference>
<evidence type="ECO:0000256" key="1">
    <source>
        <dbReference type="ARBA" id="ARBA00001968"/>
    </source>
</evidence>
<keyword evidence="7" id="KW-0479">Metal-binding</keyword>
<evidence type="ECO:0000256" key="7">
    <source>
        <dbReference type="RuleBase" id="RU367113"/>
    </source>
</evidence>
<evidence type="ECO:0000256" key="4">
    <source>
        <dbReference type="ARBA" id="ARBA00044692"/>
    </source>
</evidence>
<dbReference type="GO" id="GO:0034353">
    <property type="term" value="F:mRNA 5'-diphosphatase activity"/>
    <property type="evidence" value="ECO:0007669"/>
    <property type="project" value="TreeGrafter"/>
</dbReference>
<comment type="catalytic activity">
    <reaction evidence="3">
        <text>a 5'-end (N(7)-methyl 5'-triphosphoguanosine)-ribonucleoside-ribonucleotide in mRNA + H2O = a (N(7)-methyl 5'-triphosphoguanosine)-nucleoside + a 5'-end phospho-ribonucleoside in mRNA + H(+)</text>
        <dbReference type="Rhea" id="RHEA:66928"/>
        <dbReference type="Rhea" id="RHEA-COMP:15692"/>
        <dbReference type="Rhea" id="RHEA-COMP:17313"/>
        <dbReference type="ChEBI" id="CHEBI:15377"/>
        <dbReference type="ChEBI" id="CHEBI:15378"/>
        <dbReference type="ChEBI" id="CHEBI:138282"/>
        <dbReference type="ChEBI" id="CHEBI:172876"/>
        <dbReference type="ChEBI" id="CHEBI:172877"/>
    </reaction>
    <physiologicalReaction direction="left-to-right" evidence="3">
        <dbReference type="Rhea" id="RHEA:66929"/>
    </physiologicalReaction>
</comment>
<comment type="function">
    <text evidence="5">Decapping enzyme for NAD-capped RNAs: specifically hydrolyzes the nicotinamide adenine dinucleotide (NAD) cap from a subset of RNAs by removing the entire NAD moiety from the 5'-end of an NAD-capped RNA. The NAD-cap is present at the 5'-end of some RNAs and snoRNAs. In contrast to the canonical 5'-end N7 methylguanosine (m7G) cap, the NAD cap promotes mRNA decay. Also acts as a non-canonical decapping enzyme that removes the entire cap structure of m7G capped or incompletely capped RNAs. Has decapping activity toward incomplete 5'-end m7G cap mRNAs such as unmethylated 5'-end-capped RNA (cap0), while it has no activity toward 2'-O-ribose methylated m7G cap (cap1). Also possesses RNA 5'-pyrophosphohydrolase activity by hydrolyzing the 5'-end triphosphate to release pyrophosphates. Stimulates exoribonuclease activity of Rat1, allowing it to degrade RNAs with stable secondary structure more effectively.</text>
</comment>
<keyword evidence="7" id="KW-0540">Nuclease</keyword>